<accession>A0A2H0TJK1</accession>
<evidence type="ECO:0000313" key="2">
    <source>
        <dbReference type="Proteomes" id="UP000228909"/>
    </source>
</evidence>
<sequence>MGCNEFLTKEDDALIEASMRGENTGFSEETLERDMPEVHKAMAESAQRELAFEQNAEDREIIKELSEISPEENEKIEQERQGEEITTFRTLDGEFTIRQTPGSHLSTEEVRRIYREETPHCVVSGMQRTAHINRLRESIDEQGKTKITLGDHRRSFYKIDTLCQFFWEKVLSGRLNSERSLLF</sequence>
<dbReference type="EMBL" id="PFCK01000029">
    <property type="protein sequence ID" value="PIR71711.1"/>
    <property type="molecule type" value="Genomic_DNA"/>
</dbReference>
<comment type="caution">
    <text evidence="1">The sequence shown here is derived from an EMBL/GenBank/DDBJ whole genome shotgun (WGS) entry which is preliminary data.</text>
</comment>
<evidence type="ECO:0000313" key="1">
    <source>
        <dbReference type="EMBL" id="PIR71711.1"/>
    </source>
</evidence>
<protein>
    <submittedName>
        <fullName evidence="1">Uncharacterized protein</fullName>
    </submittedName>
</protein>
<proteinExistence type="predicted"/>
<organism evidence="1 2">
    <name type="scientific">Candidatus Nealsonbacteria bacterium CG10_big_fil_rev_8_21_14_0_10_37_25</name>
    <dbReference type="NCBI Taxonomy" id="1974711"/>
    <lineage>
        <taxon>Bacteria</taxon>
        <taxon>Candidatus Nealsoniibacteriota</taxon>
    </lineage>
</organism>
<dbReference type="AlphaFoldDB" id="A0A2H0TJK1"/>
<reference evidence="2" key="1">
    <citation type="submission" date="2017-09" db="EMBL/GenBank/DDBJ databases">
        <title>Depth-based differentiation of microbial function through sediment-hosted aquifers and enrichment of novel symbionts in the deep terrestrial subsurface.</title>
        <authorList>
            <person name="Probst A.J."/>
            <person name="Ladd B."/>
            <person name="Jarett J.K."/>
            <person name="Geller-Mcgrath D.E."/>
            <person name="Sieber C.M.K."/>
            <person name="Emerson J.B."/>
            <person name="Anantharaman K."/>
            <person name="Thomas B.C."/>
            <person name="Malmstrom R."/>
            <person name="Stieglmeier M."/>
            <person name="Klingl A."/>
            <person name="Woyke T."/>
            <person name="Ryan C.M."/>
            <person name="Banfield J.F."/>
        </authorList>
    </citation>
    <scope>NUCLEOTIDE SEQUENCE [LARGE SCALE GENOMIC DNA]</scope>
</reference>
<name>A0A2H0TJK1_9BACT</name>
<dbReference type="Proteomes" id="UP000228909">
    <property type="component" value="Unassembled WGS sequence"/>
</dbReference>
<gene>
    <name evidence="1" type="ORF">COU43_01085</name>
</gene>